<keyword evidence="2" id="KW-0472">Membrane</keyword>
<comment type="caution">
    <text evidence="4">The sequence shown here is derived from an EMBL/GenBank/DDBJ whole genome shotgun (WGS) entry which is preliminary data.</text>
</comment>
<dbReference type="PANTHER" id="PTHR16983">
    <property type="entry name" value="UPAR/LY6 DOMAIN-CONTAINING PROTEIN"/>
    <property type="match status" value="1"/>
</dbReference>
<evidence type="ECO:0000256" key="2">
    <source>
        <dbReference type="SAM" id="Phobius"/>
    </source>
</evidence>
<keyword evidence="2" id="KW-1133">Transmembrane helix</keyword>
<keyword evidence="5" id="KW-1185">Reference proteome</keyword>
<dbReference type="Gene3D" id="2.10.60.10">
    <property type="entry name" value="CD59"/>
    <property type="match status" value="1"/>
</dbReference>
<dbReference type="PANTHER" id="PTHR16983:SF10">
    <property type="entry name" value="PROTEIN QUIVER"/>
    <property type="match status" value="1"/>
</dbReference>
<feature type="transmembrane region" description="Helical" evidence="2">
    <location>
        <begin position="51"/>
        <end position="74"/>
    </location>
</feature>
<sequence length="196" mass="21827">MDLDKLETWAERWQMRFNNDKCVIFILPTLVTCHRSSKTRSSQKLPEEPRFYLTILSFDMTTIGIFLVTLALFYKPGGSLMCYYCPDRTLSSECTDTRNCTTATSVCKTTVLSPDVGFPFQGNEEVIRGCSTVSTCFNSDLDLGSSQIIFCCSTDLCNSRGLNGSATTNNDAVTHIHTTTQVFLLGVLVPLTIVWP</sequence>
<dbReference type="InterPro" id="IPR035076">
    <property type="entry name" value="Toxin/TOLIP"/>
</dbReference>
<protein>
    <recommendedName>
        <fullName evidence="3">Snake toxin/toxin-like domain-containing protein</fullName>
    </recommendedName>
</protein>
<organism evidence="4 5">
    <name type="scientific">Ranitomeya imitator</name>
    <name type="common">mimic poison frog</name>
    <dbReference type="NCBI Taxonomy" id="111125"/>
    <lineage>
        <taxon>Eukaryota</taxon>
        <taxon>Metazoa</taxon>
        <taxon>Chordata</taxon>
        <taxon>Craniata</taxon>
        <taxon>Vertebrata</taxon>
        <taxon>Euteleostomi</taxon>
        <taxon>Amphibia</taxon>
        <taxon>Batrachia</taxon>
        <taxon>Anura</taxon>
        <taxon>Neobatrachia</taxon>
        <taxon>Hyloidea</taxon>
        <taxon>Dendrobatidae</taxon>
        <taxon>Dendrobatinae</taxon>
        <taxon>Ranitomeya</taxon>
    </lineage>
</organism>
<keyword evidence="2" id="KW-0812">Transmembrane</keyword>
<dbReference type="Proteomes" id="UP001176940">
    <property type="component" value="Unassembled WGS sequence"/>
</dbReference>
<evidence type="ECO:0000313" key="5">
    <source>
        <dbReference type="Proteomes" id="UP001176940"/>
    </source>
</evidence>
<dbReference type="Pfam" id="PF00087">
    <property type="entry name" value="Toxin_TOLIP"/>
    <property type="match status" value="1"/>
</dbReference>
<keyword evidence="1" id="KW-0732">Signal</keyword>
<feature type="domain" description="Snake toxin/toxin-like" evidence="3">
    <location>
        <begin position="80"/>
        <end position="158"/>
    </location>
</feature>
<evidence type="ECO:0000256" key="1">
    <source>
        <dbReference type="ARBA" id="ARBA00022729"/>
    </source>
</evidence>
<dbReference type="SUPFAM" id="SSF57302">
    <property type="entry name" value="Snake toxin-like"/>
    <property type="match status" value="1"/>
</dbReference>
<name>A0ABN9LYL5_9NEOB</name>
<evidence type="ECO:0000259" key="3">
    <source>
        <dbReference type="Pfam" id="PF00087"/>
    </source>
</evidence>
<dbReference type="InterPro" id="IPR045860">
    <property type="entry name" value="Snake_toxin-like_sf"/>
</dbReference>
<dbReference type="InterPro" id="IPR051110">
    <property type="entry name" value="Ly-6/neurotoxin-like_GPI-ap"/>
</dbReference>
<gene>
    <name evidence="4" type="ORF">RIMI_LOCUS14710024</name>
</gene>
<dbReference type="EMBL" id="CAUEEQ010038417">
    <property type="protein sequence ID" value="CAJ0954379.1"/>
    <property type="molecule type" value="Genomic_DNA"/>
</dbReference>
<accession>A0ABN9LYL5</accession>
<evidence type="ECO:0000313" key="4">
    <source>
        <dbReference type="EMBL" id="CAJ0954379.1"/>
    </source>
</evidence>
<reference evidence="4" key="1">
    <citation type="submission" date="2023-07" db="EMBL/GenBank/DDBJ databases">
        <authorList>
            <person name="Stuckert A."/>
        </authorList>
    </citation>
    <scope>NUCLEOTIDE SEQUENCE</scope>
</reference>
<proteinExistence type="predicted"/>